<dbReference type="InterPro" id="IPR032716">
    <property type="entry name" value="ACC_epsilon"/>
</dbReference>
<dbReference type="EMBL" id="JAUHJQ010000004">
    <property type="protein sequence ID" value="MDN4173600.1"/>
    <property type="molecule type" value="Genomic_DNA"/>
</dbReference>
<dbReference type="RefSeq" id="WP_300952718.1">
    <property type="nucleotide sequence ID" value="NZ_JAUHJQ010000004.1"/>
</dbReference>
<feature type="region of interest" description="Disordered" evidence="1">
    <location>
        <begin position="1"/>
        <end position="20"/>
    </location>
</feature>
<comment type="caution">
    <text evidence="2">The sequence shown here is derived from an EMBL/GenBank/DDBJ whole genome shotgun (WGS) entry which is preliminary data.</text>
</comment>
<accession>A0ABT8FGM1</accession>
<name>A0ABT8FGM1_9ACTN</name>
<reference evidence="2" key="1">
    <citation type="submission" date="2023-06" db="EMBL/GenBank/DDBJ databases">
        <title>Draft genome sequence of Nocardioides sp. SOB77.</title>
        <authorList>
            <person name="Zhang G."/>
        </authorList>
    </citation>
    <scope>NUCLEOTIDE SEQUENCE</scope>
    <source>
        <strain evidence="2">SOB77</strain>
    </source>
</reference>
<evidence type="ECO:0000313" key="3">
    <source>
        <dbReference type="Proteomes" id="UP001168620"/>
    </source>
</evidence>
<dbReference type="Proteomes" id="UP001168620">
    <property type="component" value="Unassembled WGS sequence"/>
</dbReference>
<organism evidence="2 3">
    <name type="scientific">Nocardioides oceani</name>
    <dbReference type="NCBI Taxonomy" id="3058369"/>
    <lineage>
        <taxon>Bacteria</taxon>
        <taxon>Bacillati</taxon>
        <taxon>Actinomycetota</taxon>
        <taxon>Actinomycetes</taxon>
        <taxon>Propionibacteriales</taxon>
        <taxon>Nocardioidaceae</taxon>
        <taxon>Nocardioides</taxon>
    </lineage>
</organism>
<keyword evidence="3" id="KW-1185">Reference proteome</keyword>
<evidence type="ECO:0000313" key="2">
    <source>
        <dbReference type="EMBL" id="MDN4173600.1"/>
    </source>
</evidence>
<proteinExistence type="predicted"/>
<evidence type="ECO:0000256" key="1">
    <source>
        <dbReference type="SAM" id="MobiDB-lite"/>
    </source>
</evidence>
<dbReference type="Pfam" id="PF13822">
    <property type="entry name" value="ACC_epsilon"/>
    <property type="match status" value="1"/>
</dbReference>
<feature type="region of interest" description="Disordered" evidence="1">
    <location>
        <begin position="44"/>
        <end position="82"/>
    </location>
</feature>
<sequence length="82" mass="8607">MAADEQTPDAAPEQEPARPLLRVVSPDATPEEVAALVAVLSSMGGAEAPAPKPRPEWGAPHRSVRRTLPHGPGGWRSSALPR</sequence>
<protein>
    <submittedName>
        <fullName evidence="2">Acyl-CoA carboxylase subunit epsilon</fullName>
    </submittedName>
</protein>
<gene>
    <name evidence="2" type="ORF">QWY28_11635</name>
</gene>